<sequence>MTDELNRIAQLRAQGFHCSQILMILGLEQQGKSNPDLVRVMDGLANGLGNCGKICGVLTGAVCVLGLHAGRGELEEKKNKYLEDMIHELVIWFEDEFGKNYGGIDCQTIVNDDPFNRMLRCPNMVIETYQKVMELLEDNGFIYKPYE</sequence>
<accession>A0ABZ3IKW0</accession>
<organism evidence="1 2">
    <name type="scientific">Sporomusa silvacetica DSM 10669</name>
    <dbReference type="NCBI Taxonomy" id="1123289"/>
    <lineage>
        <taxon>Bacteria</taxon>
        <taxon>Bacillati</taxon>
        <taxon>Bacillota</taxon>
        <taxon>Negativicutes</taxon>
        <taxon>Selenomonadales</taxon>
        <taxon>Sporomusaceae</taxon>
        <taxon>Sporomusa</taxon>
    </lineage>
</organism>
<evidence type="ECO:0008006" key="3">
    <source>
        <dbReference type="Google" id="ProtNLM"/>
    </source>
</evidence>
<dbReference type="RefSeq" id="WP_094603005.1">
    <property type="nucleotide sequence ID" value="NZ_CP155573.1"/>
</dbReference>
<gene>
    <name evidence="1" type="ORF">SPSIL_024740</name>
</gene>
<dbReference type="EMBL" id="CP155573">
    <property type="protein sequence ID" value="XFO66324.1"/>
    <property type="molecule type" value="Genomic_DNA"/>
</dbReference>
<dbReference type="Pfam" id="PF09719">
    <property type="entry name" value="C_GCAxxG_C_C"/>
    <property type="match status" value="1"/>
</dbReference>
<evidence type="ECO:0000313" key="1">
    <source>
        <dbReference type="EMBL" id="XFO66324.1"/>
    </source>
</evidence>
<dbReference type="InterPro" id="IPR010181">
    <property type="entry name" value="CGCAxxGCC_motif"/>
</dbReference>
<dbReference type="NCBIfam" id="NF045669">
    <property type="entry name" value="DVU1555_fam_CGA"/>
    <property type="match status" value="1"/>
</dbReference>
<evidence type="ECO:0000313" key="2">
    <source>
        <dbReference type="Proteomes" id="UP000216752"/>
    </source>
</evidence>
<dbReference type="Proteomes" id="UP000216752">
    <property type="component" value="Chromosome"/>
</dbReference>
<protein>
    <recommendedName>
        <fullName evidence="3">Redox-active protein</fullName>
    </recommendedName>
</protein>
<keyword evidence="2" id="KW-1185">Reference proteome</keyword>
<name>A0ABZ3IKW0_9FIRM</name>
<proteinExistence type="predicted"/>
<reference evidence="1" key="1">
    <citation type="submission" date="2024-05" db="EMBL/GenBank/DDBJ databases">
        <title>Isolation and characterization of Sporomusa carbonis sp. nov., a carboxydotrophic hydrogenogen in the genus of Sporomusa isolated from a charcoal burning pile.</title>
        <authorList>
            <person name="Boeer T."/>
            <person name="Rosenbaum F."/>
            <person name="Eysell L."/>
            <person name="Mueller V."/>
            <person name="Daniel R."/>
            <person name="Poehlein A."/>
        </authorList>
    </citation>
    <scope>NUCLEOTIDE SEQUENCE [LARGE SCALE GENOMIC DNA]</scope>
    <source>
        <strain evidence="1">DSM 10669</strain>
    </source>
</reference>